<protein>
    <submittedName>
        <fullName evidence="1">Uncharacterized protein</fullName>
    </submittedName>
</protein>
<keyword evidence="2" id="KW-1185">Reference proteome</keyword>
<evidence type="ECO:0000313" key="1">
    <source>
        <dbReference type="EMBL" id="KAH7982071.1"/>
    </source>
</evidence>
<reference evidence="1" key="2">
    <citation type="submission" date="2021-09" db="EMBL/GenBank/DDBJ databases">
        <authorList>
            <person name="Jia N."/>
            <person name="Wang J."/>
            <person name="Shi W."/>
            <person name="Du L."/>
            <person name="Sun Y."/>
            <person name="Zhan W."/>
            <person name="Jiang J."/>
            <person name="Wang Q."/>
            <person name="Zhang B."/>
            <person name="Ji P."/>
            <person name="Sakyi L.B."/>
            <person name="Cui X."/>
            <person name="Yuan T."/>
            <person name="Jiang B."/>
            <person name="Yang W."/>
            <person name="Lam T.T.-Y."/>
            <person name="Chang Q."/>
            <person name="Ding S."/>
            <person name="Wang X."/>
            <person name="Zhu J."/>
            <person name="Ruan X."/>
            <person name="Zhao L."/>
            <person name="Wei J."/>
            <person name="Que T."/>
            <person name="Du C."/>
            <person name="Cheng J."/>
            <person name="Dai P."/>
            <person name="Han X."/>
            <person name="Huang E."/>
            <person name="Gao Y."/>
            <person name="Liu J."/>
            <person name="Shao H."/>
            <person name="Ye R."/>
            <person name="Li L."/>
            <person name="Wei W."/>
            <person name="Wang X."/>
            <person name="Wang C."/>
            <person name="Huo Q."/>
            <person name="Li W."/>
            <person name="Guo W."/>
            <person name="Chen H."/>
            <person name="Chen S."/>
            <person name="Zhou L."/>
            <person name="Zhou L."/>
            <person name="Ni X."/>
            <person name="Tian J."/>
            <person name="Zhou Y."/>
            <person name="Sheng Y."/>
            <person name="Liu T."/>
            <person name="Pan Y."/>
            <person name="Xia L."/>
            <person name="Li J."/>
            <person name="Zhao F."/>
            <person name="Cao W."/>
        </authorList>
    </citation>
    <scope>NUCLEOTIDE SEQUENCE</scope>
    <source>
        <strain evidence="1">Rsan-2018</strain>
        <tissue evidence="1">Larvae</tissue>
    </source>
</reference>
<reference evidence="1" key="1">
    <citation type="journal article" date="2020" name="Cell">
        <title>Large-Scale Comparative Analyses of Tick Genomes Elucidate Their Genetic Diversity and Vector Capacities.</title>
        <authorList>
            <consortium name="Tick Genome and Microbiome Consortium (TIGMIC)"/>
            <person name="Jia N."/>
            <person name="Wang J."/>
            <person name="Shi W."/>
            <person name="Du L."/>
            <person name="Sun Y."/>
            <person name="Zhan W."/>
            <person name="Jiang J.F."/>
            <person name="Wang Q."/>
            <person name="Zhang B."/>
            <person name="Ji P."/>
            <person name="Bell-Sakyi L."/>
            <person name="Cui X.M."/>
            <person name="Yuan T.T."/>
            <person name="Jiang B.G."/>
            <person name="Yang W.F."/>
            <person name="Lam T.T."/>
            <person name="Chang Q.C."/>
            <person name="Ding S.J."/>
            <person name="Wang X.J."/>
            <person name="Zhu J.G."/>
            <person name="Ruan X.D."/>
            <person name="Zhao L."/>
            <person name="Wei J.T."/>
            <person name="Ye R.Z."/>
            <person name="Que T.C."/>
            <person name="Du C.H."/>
            <person name="Zhou Y.H."/>
            <person name="Cheng J.X."/>
            <person name="Dai P.F."/>
            <person name="Guo W.B."/>
            <person name="Han X.H."/>
            <person name="Huang E.J."/>
            <person name="Li L.F."/>
            <person name="Wei W."/>
            <person name="Gao Y.C."/>
            <person name="Liu J.Z."/>
            <person name="Shao H.Z."/>
            <person name="Wang X."/>
            <person name="Wang C.C."/>
            <person name="Yang T.C."/>
            <person name="Huo Q.B."/>
            <person name="Li W."/>
            <person name="Chen H.Y."/>
            <person name="Chen S.E."/>
            <person name="Zhou L.G."/>
            <person name="Ni X.B."/>
            <person name="Tian J.H."/>
            <person name="Sheng Y."/>
            <person name="Liu T."/>
            <person name="Pan Y.S."/>
            <person name="Xia L.Y."/>
            <person name="Li J."/>
            <person name="Zhao F."/>
            <person name="Cao W.C."/>
        </authorList>
    </citation>
    <scope>NUCLEOTIDE SEQUENCE</scope>
    <source>
        <strain evidence="1">Rsan-2018</strain>
    </source>
</reference>
<evidence type="ECO:0000313" key="2">
    <source>
        <dbReference type="Proteomes" id="UP000821837"/>
    </source>
</evidence>
<gene>
    <name evidence="1" type="ORF">HPB52_002866</name>
</gene>
<organism evidence="1 2">
    <name type="scientific">Rhipicephalus sanguineus</name>
    <name type="common">Brown dog tick</name>
    <name type="synonym">Ixodes sanguineus</name>
    <dbReference type="NCBI Taxonomy" id="34632"/>
    <lineage>
        <taxon>Eukaryota</taxon>
        <taxon>Metazoa</taxon>
        <taxon>Ecdysozoa</taxon>
        <taxon>Arthropoda</taxon>
        <taxon>Chelicerata</taxon>
        <taxon>Arachnida</taxon>
        <taxon>Acari</taxon>
        <taxon>Parasitiformes</taxon>
        <taxon>Ixodida</taxon>
        <taxon>Ixodoidea</taxon>
        <taxon>Ixodidae</taxon>
        <taxon>Rhipicephalinae</taxon>
        <taxon>Rhipicephalus</taxon>
        <taxon>Rhipicephalus</taxon>
    </lineage>
</organism>
<dbReference type="VEuPathDB" id="VectorBase:RSAN_028273"/>
<proteinExistence type="predicted"/>
<name>A0A9D4QGN2_RHISA</name>
<sequence>MEIQDVRSLTENGILADASALLTEATSGEAAVAALPVVNLSIPFLSSTQGIMIGTTQDGSGAFVVDAAHLSLLSSSGVFADGVLQLSVQVNVTQFVTVPLDRKFIFYDDCIVLDDCW</sequence>
<dbReference type="Proteomes" id="UP000821837">
    <property type="component" value="Chromosome 1"/>
</dbReference>
<comment type="caution">
    <text evidence="1">The sequence shown here is derived from an EMBL/GenBank/DDBJ whole genome shotgun (WGS) entry which is preliminary data.</text>
</comment>
<dbReference type="AlphaFoldDB" id="A0A9D4QGN2"/>
<dbReference type="EMBL" id="JABSTV010001245">
    <property type="protein sequence ID" value="KAH7982071.1"/>
    <property type="molecule type" value="Genomic_DNA"/>
</dbReference>
<accession>A0A9D4QGN2</accession>